<organism evidence="3 4">
    <name type="scientific">Algivirga pacifica</name>
    <dbReference type="NCBI Taxonomy" id="1162670"/>
    <lineage>
        <taxon>Bacteria</taxon>
        <taxon>Pseudomonadati</taxon>
        <taxon>Bacteroidota</taxon>
        <taxon>Cytophagia</taxon>
        <taxon>Cytophagales</taxon>
        <taxon>Flammeovirgaceae</taxon>
        <taxon>Algivirga</taxon>
    </lineage>
</organism>
<feature type="compositionally biased region" description="Basic residues" evidence="1">
    <location>
        <begin position="56"/>
        <end position="72"/>
    </location>
</feature>
<evidence type="ECO:0000256" key="2">
    <source>
        <dbReference type="SAM" id="SignalP"/>
    </source>
</evidence>
<name>A0ABP9DFU5_9BACT</name>
<evidence type="ECO:0000256" key="1">
    <source>
        <dbReference type="SAM" id="MobiDB-lite"/>
    </source>
</evidence>
<feature type="region of interest" description="Disordered" evidence="1">
    <location>
        <begin position="46"/>
        <end position="109"/>
    </location>
</feature>
<keyword evidence="2" id="KW-0732">Signal</keyword>
<sequence>MKAKTIIGGIFSIIVLGMSFQAFAQSKATPGIAMTQVVQAARIKQGENSGELTRREARKLRRKQQKVQRMKWKAKEDGRVTAKERKKIRKAQKKNSRRIYRKKHNGAIK</sequence>
<gene>
    <name evidence="3" type="ORF">GCM10023331_30000</name>
</gene>
<evidence type="ECO:0000313" key="3">
    <source>
        <dbReference type="EMBL" id="GAA4842911.1"/>
    </source>
</evidence>
<feature type="signal peptide" evidence="2">
    <location>
        <begin position="1"/>
        <end position="24"/>
    </location>
</feature>
<dbReference type="RefSeq" id="WP_345373218.1">
    <property type="nucleotide sequence ID" value="NZ_BAABJX010000045.1"/>
</dbReference>
<accession>A0ABP9DFU5</accession>
<feature type="compositionally biased region" description="Basic residues" evidence="1">
    <location>
        <begin position="84"/>
        <end position="109"/>
    </location>
</feature>
<dbReference type="EMBL" id="BAABJX010000045">
    <property type="protein sequence ID" value="GAA4842911.1"/>
    <property type="molecule type" value="Genomic_DNA"/>
</dbReference>
<protein>
    <submittedName>
        <fullName evidence="3">Uncharacterized protein</fullName>
    </submittedName>
</protein>
<evidence type="ECO:0000313" key="4">
    <source>
        <dbReference type="Proteomes" id="UP001500298"/>
    </source>
</evidence>
<comment type="caution">
    <text evidence="3">The sequence shown here is derived from an EMBL/GenBank/DDBJ whole genome shotgun (WGS) entry which is preliminary data.</text>
</comment>
<feature type="compositionally biased region" description="Basic and acidic residues" evidence="1">
    <location>
        <begin position="73"/>
        <end position="83"/>
    </location>
</feature>
<feature type="chain" id="PRO_5047442042" evidence="2">
    <location>
        <begin position="25"/>
        <end position="109"/>
    </location>
</feature>
<proteinExistence type="predicted"/>
<dbReference type="Proteomes" id="UP001500298">
    <property type="component" value="Unassembled WGS sequence"/>
</dbReference>
<keyword evidence="4" id="KW-1185">Reference proteome</keyword>
<reference evidence="4" key="1">
    <citation type="journal article" date="2019" name="Int. J. Syst. Evol. Microbiol.">
        <title>The Global Catalogue of Microorganisms (GCM) 10K type strain sequencing project: providing services to taxonomists for standard genome sequencing and annotation.</title>
        <authorList>
            <consortium name="The Broad Institute Genomics Platform"/>
            <consortium name="The Broad Institute Genome Sequencing Center for Infectious Disease"/>
            <person name="Wu L."/>
            <person name="Ma J."/>
        </authorList>
    </citation>
    <scope>NUCLEOTIDE SEQUENCE [LARGE SCALE GENOMIC DNA]</scope>
    <source>
        <strain evidence="4">JCM 18326</strain>
    </source>
</reference>